<dbReference type="KEGG" id="crie:AK829_11560"/>
<dbReference type="Proteomes" id="UP000060016">
    <property type="component" value="Chromosome"/>
</dbReference>
<dbReference type="STRING" id="156976.AK829_11560"/>
<evidence type="ECO:0000313" key="8">
    <source>
        <dbReference type="EMBL" id="AKV59654.1"/>
    </source>
</evidence>
<keyword evidence="9" id="KW-1185">Reference proteome</keyword>
<dbReference type="PANTHER" id="PTHR34702">
    <property type="entry name" value="NA(+)/H(+) ANTIPORTER SUBUNIT F1"/>
    <property type="match status" value="1"/>
</dbReference>
<gene>
    <name evidence="8" type="ORF">AK829_11560</name>
</gene>
<evidence type="ECO:0000256" key="4">
    <source>
        <dbReference type="ARBA" id="ARBA00022475"/>
    </source>
</evidence>
<sequence>MDPTLYNIFLAIAAVLLATGFFIVFWRIVVGPNSMDRMLANDGITASLQCVLALYICWTLDTTVVNVMIVIALLGFIASLSVARFRKRDGAH</sequence>
<keyword evidence="3" id="KW-0813">Transport</keyword>
<dbReference type="RefSeq" id="WP_052206081.1">
    <property type="nucleotide sequence ID" value="NZ_CAMYAJ010000015.1"/>
</dbReference>
<accession>A0A0K1RE21</accession>
<proteinExistence type="inferred from homology"/>
<reference evidence="8 9" key="1">
    <citation type="submission" date="2015-08" db="EMBL/GenBank/DDBJ databases">
        <authorList>
            <person name="Babu N.S."/>
            <person name="Beckwith C.J."/>
            <person name="Beseler K.G."/>
            <person name="Brison A."/>
            <person name="Carone J.V."/>
            <person name="Caskin T.P."/>
            <person name="Diamond M."/>
            <person name="Durham M.E."/>
            <person name="Foxe J.M."/>
            <person name="Go M."/>
            <person name="Henderson B.A."/>
            <person name="Jones I.B."/>
            <person name="McGettigan J.A."/>
            <person name="Micheletti S.J."/>
            <person name="Nasrallah M.E."/>
            <person name="Ortiz D."/>
            <person name="Piller C.R."/>
            <person name="Privatt S.R."/>
            <person name="Schneider S.L."/>
            <person name="Sharp S."/>
            <person name="Smith T.C."/>
            <person name="Stanton J.D."/>
            <person name="Ullery H.E."/>
            <person name="Wilson R.J."/>
            <person name="Serrano M.G."/>
            <person name="Buck G."/>
            <person name="Lee V."/>
            <person name="Wang Y."/>
            <person name="Carvalho R."/>
            <person name="Voegtly L."/>
            <person name="Shi R."/>
            <person name="Duckworth R."/>
            <person name="Johnson A."/>
            <person name="Loviza R."/>
            <person name="Walstead R."/>
            <person name="Shah Z."/>
            <person name="Kiflezghi M."/>
            <person name="Wade K."/>
            <person name="Ball S.L."/>
            <person name="Bradley K.W."/>
            <person name="Asai D.J."/>
            <person name="Bowman C.A."/>
            <person name="Russell D.A."/>
            <person name="Pope W.H."/>
            <person name="Jacobs-Sera D."/>
            <person name="Hendrix R.W."/>
            <person name="Hatfull G.F."/>
        </authorList>
    </citation>
    <scope>NUCLEOTIDE SEQUENCE [LARGE SCALE GENOMIC DNA]</scope>
    <source>
        <strain evidence="8 9">PUDD_83A45</strain>
    </source>
</reference>
<evidence type="ECO:0000256" key="1">
    <source>
        <dbReference type="ARBA" id="ARBA00004651"/>
    </source>
</evidence>
<evidence type="ECO:0000256" key="3">
    <source>
        <dbReference type="ARBA" id="ARBA00022448"/>
    </source>
</evidence>
<dbReference type="GO" id="GO:0015385">
    <property type="term" value="F:sodium:proton antiporter activity"/>
    <property type="evidence" value="ECO:0007669"/>
    <property type="project" value="TreeGrafter"/>
</dbReference>
<dbReference type="InterPro" id="IPR007208">
    <property type="entry name" value="MrpF/PhaF-like"/>
</dbReference>
<evidence type="ECO:0000313" key="9">
    <source>
        <dbReference type="Proteomes" id="UP000060016"/>
    </source>
</evidence>
<dbReference type="GO" id="GO:0005886">
    <property type="term" value="C:plasma membrane"/>
    <property type="evidence" value="ECO:0007669"/>
    <property type="project" value="UniProtKB-SubCell"/>
</dbReference>
<keyword evidence="7" id="KW-0472">Membrane</keyword>
<name>A0A0K1RE21_9CORY</name>
<protein>
    <submittedName>
        <fullName evidence="8">Cation:proton antiporter</fullName>
    </submittedName>
</protein>
<dbReference type="PATRIC" id="fig|156976.3.peg.2334"/>
<keyword evidence="6" id="KW-1133">Transmembrane helix</keyword>
<comment type="subcellular location">
    <subcellularLocation>
        <location evidence="1">Cell membrane</location>
        <topology evidence="1">Multi-pass membrane protein</topology>
    </subcellularLocation>
</comment>
<evidence type="ECO:0000256" key="5">
    <source>
        <dbReference type="ARBA" id="ARBA00022692"/>
    </source>
</evidence>
<keyword evidence="5" id="KW-0812">Transmembrane</keyword>
<dbReference type="AlphaFoldDB" id="A0A0K1RE21"/>
<keyword evidence="4" id="KW-1003">Cell membrane</keyword>
<evidence type="ECO:0000256" key="2">
    <source>
        <dbReference type="ARBA" id="ARBA00009212"/>
    </source>
</evidence>
<dbReference type="Pfam" id="PF04066">
    <property type="entry name" value="MrpF_PhaF"/>
    <property type="match status" value="1"/>
</dbReference>
<dbReference type="NCBIfam" id="NF005930">
    <property type="entry name" value="PRK07948.1"/>
    <property type="match status" value="1"/>
</dbReference>
<evidence type="ECO:0000256" key="7">
    <source>
        <dbReference type="ARBA" id="ARBA00023136"/>
    </source>
</evidence>
<evidence type="ECO:0000256" key="6">
    <source>
        <dbReference type="ARBA" id="ARBA00022989"/>
    </source>
</evidence>
<dbReference type="PANTHER" id="PTHR34702:SF1">
    <property type="entry name" value="NA(+)_H(+) ANTIPORTER SUBUNIT F"/>
    <property type="match status" value="1"/>
</dbReference>
<comment type="similarity">
    <text evidence="2">Belongs to the CPA3 antiporters (TC 2.A.63) subunit F family.</text>
</comment>
<dbReference type="EMBL" id="CP012342">
    <property type="protein sequence ID" value="AKV59654.1"/>
    <property type="molecule type" value="Genomic_DNA"/>
</dbReference>
<organism evidence="8 9">
    <name type="scientific">Corynebacterium riegelii</name>
    <dbReference type="NCBI Taxonomy" id="156976"/>
    <lineage>
        <taxon>Bacteria</taxon>
        <taxon>Bacillati</taxon>
        <taxon>Actinomycetota</taxon>
        <taxon>Actinomycetes</taxon>
        <taxon>Mycobacteriales</taxon>
        <taxon>Corynebacteriaceae</taxon>
        <taxon>Corynebacterium</taxon>
    </lineage>
</organism>